<evidence type="ECO:0000256" key="1">
    <source>
        <dbReference type="ARBA" id="ARBA00011903"/>
    </source>
</evidence>
<evidence type="ECO:0000256" key="3">
    <source>
        <dbReference type="ARBA" id="ARBA00022723"/>
    </source>
</evidence>
<feature type="binding site" evidence="11">
    <location>
        <position position="297"/>
    </location>
    <ligand>
        <name>ATP</name>
        <dbReference type="ChEBI" id="CHEBI:30616"/>
    </ligand>
</feature>
<dbReference type="InterPro" id="IPR017441">
    <property type="entry name" value="Protein_kinase_ATP_BS"/>
</dbReference>
<dbReference type="InterPro" id="IPR000719">
    <property type="entry name" value="Prot_kinase_dom"/>
</dbReference>
<evidence type="ECO:0000256" key="7">
    <source>
        <dbReference type="ARBA" id="ARBA00022842"/>
    </source>
</evidence>
<evidence type="ECO:0000256" key="4">
    <source>
        <dbReference type="ARBA" id="ARBA00022741"/>
    </source>
</evidence>
<dbReference type="AlphaFoldDB" id="A0A1D1YKV4"/>
<evidence type="ECO:0000256" key="8">
    <source>
        <dbReference type="ARBA" id="ARBA00023137"/>
    </source>
</evidence>
<dbReference type="Pfam" id="PF00069">
    <property type="entry name" value="Pkinase"/>
    <property type="match status" value="1"/>
</dbReference>
<dbReference type="InterPro" id="IPR050339">
    <property type="entry name" value="CC_SR_Kinase"/>
</dbReference>
<dbReference type="FunFam" id="3.30.200.20:FF:000356">
    <property type="entry name" value="WEE protein kinase"/>
    <property type="match status" value="1"/>
</dbReference>
<accession>A0A1D1YKV4</accession>
<dbReference type="PROSITE" id="PS00108">
    <property type="entry name" value="PROTEIN_KINASE_ST"/>
    <property type="match status" value="1"/>
</dbReference>
<feature type="domain" description="Protein kinase" evidence="13">
    <location>
        <begin position="268"/>
        <end position="511"/>
    </location>
</feature>
<dbReference type="Gene3D" id="1.10.510.10">
    <property type="entry name" value="Transferase(Phosphotransferase) domain 1"/>
    <property type="match status" value="1"/>
</dbReference>
<reference evidence="14" key="1">
    <citation type="submission" date="2015-07" db="EMBL/GenBank/DDBJ databases">
        <title>Transcriptome Assembly of Anthurium amnicola.</title>
        <authorList>
            <person name="Suzuki J."/>
        </authorList>
    </citation>
    <scope>NUCLEOTIDE SEQUENCE</scope>
</reference>
<dbReference type="InterPro" id="IPR008271">
    <property type="entry name" value="Ser/Thr_kinase_AS"/>
</dbReference>
<evidence type="ECO:0000256" key="12">
    <source>
        <dbReference type="SAM" id="MobiDB-lite"/>
    </source>
</evidence>
<feature type="region of interest" description="Disordered" evidence="12">
    <location>
        <begin position="1"/>
        <end position="54"/>
    </location>
</feature>
<evidence type="ECO:0000256" key="5">
    <source>
        <dbReference type="ARBA" id="ARBA00022777"/>
    </source>
</evidence>
<evidence type="ECO:0000256" key="10">
    <source>
        <dbReference type="ARBA" id="ARBA00067836"/>
    </source>
</evidence>
<gene>
    <name evidence="14" type="primary">WEE1_1</name>
    <name evidence="14" type="ORF">g.108441</name>
</gene>
<keyword evidence="3" id="KW-0479">Metal-binding</keyword>
<feature type="region of interest" description="Disordered" evidence="12">
    <location>
        <begin position="493"/>
        <end position="515"/>
    </location>
</feature>
<keyword evidence="8" id="KW-0829">Tyrosine-protein kinase</keyword>
<dbReference type="InterPro" id="IPR011009">
    <property type="entry name" value="Kinase-like_dom_sf"/>
</dbReference>
<dbReference type="GO" id="GO:0046872">
    <property type="term" value="F:metal ion binding"/>
    <property type="evidence" value="ECO:0007669"/>
    <property type="project" value="UniProtKB-KW"/>
</dbReference>
<dbReference type="PANTHER" id="PTHR11042">
    <property type="entry name" value="EUKARYOTIC TRANSLATION INITIATION FACTOR 2-ALPHA KINASE EIF2-ALPHA KINASE -RELATED"/>
    <property type="match status" value="1"/>
</dbReference>
<dbReference type="PANTHER" id="PTHR11042:SF185">
    <property type="entry name" value="WEE1-LIKE PROTEIN KINASE"/>
    <property type="match status" value="1"/>
</dbReference>
<feature type="compositionally biased region" description="Pro residues" evidence="12">
    <location>
        <begin position="1"/>
        <end position="10"/>
    </location>
</feature>
<comment type="similarity">
    <text evidence="9">Belongs to the protein kinase superfamily. Ser/Thr protein kinase family. GCN2 subfamily.</text>
</comment>
<feature type="non-terminal residue" evidence="14">
    <location>
        <position position="1"/>
    </location>
</feature>
<evidence type="ECO:0000256" key="11">
    <source>
        <dbReference type="PROSITE-ProRule" id="PRU10141"/>
    </source>
</evidence>
<dbReference type="GO" id="GO:0005737">
    <property type="term" value="C:cytoplasm"/>
    <property type="evidence" value="ECO:0007669"/>
    <property type="project" value="TreeGrafter"/>
</dbReference>
<organism evidence="14">
    <name type="scientific">Anthurium amnicola</name>
    <dbReference type="NCBI Taxonomy" id="1678845"/>
    <lineage>
        <taxon>Eukaryota</taxon>
        <taxon>Viridiplantae</taxon>
        <taxon>Streptophyta</taxon>
        <taxon>Embryophyta</taxon>
        <taxon>Tracheophyta</taxon>
        <taxon>Spermatophyta</taxon>
        <taxon>Magnoliopsida</taxon>
        <taxon>Liliopsida</taxon>
        <taxon>Araceae</taxon>
        <taxon>Pothoideae</taxon>
        <taxon>Potheae</taxon>
        <taxon>Anthurium</taxon>
    </lineage>
</organism>
<evidence type="ECO:0000256" key="2">
    <source>
        <dbReference type="ARBA" id="ARBA00022679"/>
    </source>
</evidence>
<dbReference type="EMBL" id="GDJX01012670">
    <property type="protein sequence ID" value="JAT55266.1"/>
    <property type="molecule type" value="Transcribed_RNA"/>
</dbReference>
<keyword evidence="6 11" id="KW-0067">ATP-binding</keyword>
<protein>
    <recommendedName>
        <fullName evidence="10">Wee1-like protein kinase</fullName>
        <ecNumber evidence="1">2.7.10.2</ecNumber>
    </recommendedName>
</protein>
<evidence type="ECO:0000256" key="9">
    <source>
        <dbReference type="ARBA" id="ARBA00037982"/>
    </source>
</evidence>
<dbReference type="FunFam" id="1.10.510.10:FF:000531">
    <property type="entry name" value="Wee1-like protein kinase"/>
    <property type="match status" value="1"/>
</dbReference>
<dbReference type="GO" id="GO:0005524">
    <property type="term" value="F:ATP binding"/>
    <property type="evidence" value="ECO:0007669"/>
    <property type="project" value="UniProtKB-UniRule"/>
</dbReference>
<keyword evidence="2" id="KW-0808">Transferase</keyword>
<evidence type="ECO:0000256" key="6">
    <source>
        <dbReference type="ARBA" id="ARBA00022840"/>
    </source>
</evidence>
<dbReference type="GO" id="GO:0004715">
    <property type="term" value="F:non-membrane spanning protein tyrosine kinase activity"/>
    <property type="evidence" value="ECO:0007669"/>
    <property type="project" value="UniProtKB-EC"/>
</dbReference>
<dbReference type="SMART" id="SM00220">
    <property type="entry name" value="S_TKc"/>
    <property type="match status" value="1"/>
</dbReference>
<evidence type="ECO:0000259" key="13">
    <source>
        <dbReference type="PROSITE" id="PS50011"/>
    </source>
</evidence>
<dbReference type="SUPFAM" id="SSF56112">
    <property type="entry name" value="Protein kinase-like (PK-like)"/>
    <property type="match status" value="1"/>
</dbReference>
<dbReference type="PROSITE" id="PS50011">
    <property type="entry name" value="PROTEIN_KINASE_DOM"/>
    <property type="match status" value="1"/>
</dbReference>
<feature type="compositionally biased region" description="Low complexity" evidence="12">
    <location>
        <begin position="15"/>
        <end position="26"/>
    </location>
</feature>
<keyword evidence="4 11" id="KW-0547">Nucleotide-binding</keyword>
<dbReference type="PROSITE" id="PS00107">
    <property type="entry name" value="PROTEIN_KINASE_ATP"/>
    <property type="match status" value="1"/>
</dbReference>
<dbReference type="EC" id="2.7.10.2" evidence="1"/>
<proteinExistence type="inferred from homology"/>
<dbReference type="Gene3D" id="3.30.200.20">
    <property type="entry name" value="Phosphorylase Kinase, domain 1"/>
    <property type="match status" value="1"/>
</dbReference>
<evidence type="ECO:0000313" key="14">
    <source>
        <dbReference type="EMBL" id="JAT55266.1"/>
    </source>
</evidence>
<sequence>PNSPAHPRSPPLFESISSPSMAMRSSGTRSPMRKRKAEAAAAAGRVARKGMRGAAGPAEAAVVSQRSQLKQASLLALRQRPGAALAAAAAPDTSRFVRRLEDDDELDDPEDGEGDEKDCILSQDFFCTPDYITPEGPQISISFEMNKENITCPKSPEKSTNPRSKGHRQEVSLVDSLCTSFSGHQWATEFKMDAFDPVAGSQKKRNYVSQSAVALRCRVMPPPCIKNPYSKDTASVDLDIFGDRESKTSGYFSPIVGQDGLSRYHTDFHEIEQIGRGNFSRVFKVLKRIDGCMYAVKQSIRQLRQDTDRRRSLMEVQALAALGPHENIVGYYSSWFENERLYIQMELCDRCLCTNKSEVPKVGDILEAVYQVAKALQFMHERGIAHLDVKPDNIYVKNGVYKLGDFGCATLIDRSLPIEEGDSRYMPQEILNDKYEHLDKVDIFSLGAATYELVRGSPLPDSGSQFSNVRVGKIPLLPGYSMQLQNLLKAMMDPDPLRRPSAKEVRENPIFDETQ</sequence>
<keyword evidence="5 14" id="KW-0418">Kinase</keyword>
<feature type="compositionally biased region" description="Basic and acidic residues" evidence="12">
    <location>
        <begin position="495"/>
        <end position="509"/>
    </location>
</feature>
<dbReference type="GO" id="GO:0005634">
    <property type="term" value="C:nucleus"/>
    <property type="evidence" value="ECO:0007669"/>
    <property type="project" value="TreeGrafter"/>
</dbReference>
<name>A0A1D1YKV4_9ARAE</name>
<keyword evidence="7" id="KW-0460">Magnesium</keyword>